<feature type="compositionally biased region" description="Polar residues" evidence="1">
    <location>
        <begin position="213"/>
        <end position="222"/>
    </location>
</feature>
<dbReference type="PANTHER" id="PTHR46579">
    <property type="entry name" value="F5/8 TYPE C DOMAIN-CONTAINING PROTEIN-RELATED"/>
    <property type="match status" value="1"/>
</dbReference>
<protein>
    <submittedName>
        <fullName evidence="3">Uncharacterized protein LOC117643340</fullName>
    </submittedName>
</protein>
<dbReference type="AlphaFoldDB" id="A0A6P8YML6"/>
<dbReference type="InterPro" id="IPR009667">
    <property type="entry name" value="DUF1258"/>
</dbReference>
<keyword evidence="2" id="KW-1185">Reference proteome</keyword>
<dbReference type="GeneID" id="117643340"/>
<evidence type="ECO:0000313" key="3">
    <source>
        <dbReference type="RefSeq" id="XP_034238076.1"/>
    </source>
</evidence>
<organism evidence="3">
    <name type="scientific">Thrips palmi</name>
    <name type="common">Melon thrips</name>
    <dbReference type="NCBI Taxonomy" id="161013"/>
    <lineage>
        <taxon>Eukaryota</taxon>
        <taxon>Metazoa</taxon>
        <taxon>Ecdysozoa</taxon>
        <taxon>Arthropoda</taxon>
        <taxon>Hexapoda</taxon>
        <taxon>Insecta</taxon>
        <taxon>Pterygota</taxon>
        <taxon>Neoptera</taxon>
        <taxon>Paraneoptera</taxon>
        <taxon>Thysanoptera</taxon>
        <taxon>Terebrantia</taxon>
        <taxon>Thripoidea</taxon>
        <taxon>Thripidae</taxon>
        <taxon>Thrips</taxon>
    </lineage>
</organism>
<feature type="region of interest" description="Disordered" evidence="1">
    <location>
        <begin position="211"/>
        <end position="242"/>
    </location>
</feature>
<dbReference type="RefSeq" id="XP_034238076.1">
    <property type="nucleotide sequence ID" value="XM_034382185.1"/>
</dbReference>
<dbReference type="PANTHER" id="PTHR46579:SF1">
    <property type="entry name" value="F5_8 TYPE C DOMAIN-CONTAINING PROTEIN"/>
    <property type="match status" value="1"/>
</dbReference>
<evidence type="ECO:0000313" key="2">
    <source>
        <dbReference type="Proteomes" id="UP000515158"/>
    </source>
</evidence>
<gene>
    <name evidence="3" type="primary">LOC117643340</name>
</gene>
<proteinExistence type="predicted"/>
<feature type="compositionally biased region" description="Pro residues" evidence="1">
    <location>
        <begin position="59"/>
        <end position="69"/>
    </location>
</feature>
<sequence length="1013" mass="112235">MSSNPRKRLRTDEPTPDLNLAASESSHSPQLPVASTSAQPESLVEPAIQAPPLSVPQVHPGPAPHPGPQPLLGRFEPSCQPALEKDLRKRLRLDQPTTDVSSTSFQSPSSTQSQSGQPKLMDRSDVSQESICREVIVEPLPYAGPQQYYSEHHKPATVANMSPSQTKQLRANQPIHNENFAAFESPPLPLIPQASVTQEIVQLEPCPRVQQHPGLQQHTGPQSHPGPQRHPVPGLNPEHPEIQLEPNLPAFIQSDILNIFSPEAADDGELFEEDSGATGESADGGSAQCNHPLYPGAPISLHQSFVAILTLVLTFKLSGVCIKSILDLIAFHLPKNNIFRTSLQAFKDYFLYMQGPKTFEYYCSKCFKSLQPNTKCNICPDGKVCFLVKLSIVQQLETLMQRKGFYSKLRFSSDTSSEDISDVYSGQQYANMVSIGCLGKEGQLSGKWYTDGASLYKSSNVSAWPQYISINELPLSERFKPKNVLVTAIWVGPVKPPCNLLFSAAYPELSKLSSGIKFAVNGHGEKNISLCLLDGTGDTPARSLAMNLVQFNGEYSCQCCLQKGEARHNCPGVRIFPYAKEEMVARTLQGMKEHAKDATPDNPVMGVKGPSVLSKLTPDFVSGTCVDAMHLVYHGVGKKVLKLLTSSEKKDKGKWSIHQHADTINNLLLNIKPPCHCDRTPRSLSDLGYWKIKESKAWFEDYSLAILHGLLPSRYLVHHATIVAAIQLLNADVVTTKKSIPTAKKLLHAYVAQFADFYDVKYLTINFHLLLHLWAVVLANGPLWCYSCFPLESINGLILCLVHGTRWAERQIATSLQTCLGLPDLVDTLPESPCKDFCKNLIKRQKFVRSQEVERMIVIDTPVPLQTTEMSDLLRGLKYTRISQFSYLKKGKYTFASASSQLSKKRDSSAAVYQCENGAEDVGIIQTFLQLHECTCETKCECPCELYVVLEKVQVTYRFPTLVPDVVVPNNFQYIGSNCNIVLNARALKSVCVKIPAGNKMYMSKPANTHEYE</sequence>
<evidence type="ECO:0000256" key="1">
    <source>
        <dbReference type="SAM" id="MobiDB-lite"/>
    </source>
</evidence>
<dbReference type="Proteomes" id="UP000515158">
    <property type="component" value="Unplaced"/>
</dbReference>
<dbReference type="KEGG" id="tpal:117643340"/>
<feature type="compositionally biased region" description="Polar residues" evidence="1">
    <location>
        <begin position="22"/>
        <end position="40"/>
    </location>
</feature>
<feature type="compositionally biased region" description="Low complexity" evidence="1">
    <location>
        <begin position="101"/>
        <end position="118"/>
    </location>
</feature>
<dbReference type="Pfam" id="PF06869">
    <property type="entry name" value="DUF1258"/>
    <property type="match status" value="1"/>
</dbReference>
<dbReference type="InParanoid" id="A0A6P8YML6"/>
<feature type="region of interest" description="Disordered" evidence="1">
    <location>
        <begin position="1"/>
        <end position="83"/>
    </location>
</feature>
<reference evidence="3" key="1">
    <citation type="submission" date="2025-08" db="UniProtKB">
        <authorList>
            <consortium name="RefSeq"/>
        </authorList>
    </citation>
    <scope>IDENTIFICATION</scope>
    <source>
        <tissue evidence="3">Total insect</tissue>
    </source>
</reference>
<accession>A0A6P8YML6</accession>
<feature type="region of interest" description="Disordered" evidence="1">
    <location>
        <begin position="96"/>
        <end position="127"/>
    </location>
</feature>
<dbReference type="OrthoDB" id="8184047at2759"/>
<name>A0A6P8YML6_THRPL</name>